<dbReference type="Proteomes" id="UP000198287">
    <property type="component" value="Unassembled WGS sequence"/>
</dbReference>
<name>A0A226DC07_FOLCA</name>
<evidence type="ECO:0000256" key="1">
    <source>
        <dbReference type="SAM" id="Phobius"/>
    </source>
</evidence>
<dbReference type="EMBL" id="LNIX01000026">
    <property type="protein sequence ID" value="OXA42438.1"/>
    <property type="molecule type" value="Genomic_DNA"/>
</dbReference>
<comment type="caution">
    <text evidence="2">The sequence shown here is derived from an EMBL/GenBank/DDBJ whole genome shotgun (WGS) entry which is preliminary data.</text>
</comment>
<keyword evidence="1" id="KW-0812">Transmembrane</keyword>
<evidence type="ECO:0000313" key="2">
    <source>
        <dbReference type="EMBL" id="OXA42438.1"/>
    </source>
</evidence>
<feature type="transmembrane region" description="Helical" evidence="1">
    <location>
        <begin position="43"/>
        <end position="63"/>
    </location>
</feature>
<organism evidence="2 3">
    <name type="scientific">Folsomia candida</name>
    <name type="common">Springtail</name>
    <dbReference type="NCBI Taxonomy" id="158441"/>
    <lineage>
        <taxon>Eukaryota</taxon>
        <taxon>Metazoa</taxon>
        <taxon>Ecdysozoa</taxon>
        <taxon>Arthropoda</taxon>
        <taxon>Hexapoda</taxon>
        <taxon>Collembola</taxon>
        <taxon>Entomobryomorpha</taxon>
        <taxon>Isotomoidea</taxon>
        <taxon>Isotomidae</taxon>
        <taxon>Proisotominae</taxon>
        <taxon>Folsomia</taxon>
    </lineage>
</organism>
<keyword evidence="1" id="KW-0472">Membrane</keyword>
<feature type="transmembrane region" description="Helical" evidence="1">
    <location>
        <begin position="284"/>
        <end position="304"/>
    </location>
</feature>
<feature type="transmembrane region" description="Helical" evidence="1">
    <location>
        <begin position="177"/>
        <end position="199"/>
    </location>
</feature>
<sequence>MGKEDIAILKRNLRYGTYFRCLLVRWASVTGRIVVRSSRQQRYVIAMLSVHFLATFCHLYSITLHQINLINHSEAAFGTIVYALSFLLRFEVPANPAAVQVMNFVLTSTTAEINSSPVPKVYLLIRFFIYAARATGLLLAILIGLLAIFAPCQPLLLNSILCRDDLFLESTNCSTQWFVRILSATVEFVVFLSTVIAAIHYSIEIMLKGVANLWVDCKAFVKRYDKGLSKIGEYQNLRIFEKCLNSCTRSRIFLTCALGVPAAQLVIFYIAIKLFQSNENDKLKASLCLWCYLMLLVFTMIMFSSPAQINNLSRDWLDRCRWDLKKKYDRKVHKSLAPLRLEFGNNFVEQLTPLVVQEFCVRQTVSGLLVT</sequence>
<dbReference type="AlphaFoldDB" id="A0A226DC07"/>
<gene>
    <name evidence="2" type="ORF">Fcan01_23019</name>
</gene>
<feature type="transmembrane region" description="Helical" evidence="1">
    <location>
        <begin position="252"/>
        <end position="272"/>
    </location>
</feature>
<keyword evidence="1" id="KW-1133">Transmembrane helix</keyword>
<protein>
    <recommendedName>
        <fullName evidence="4">Gustatory receptor</fullName>
    </recommendedName>
</protein>
<feature type="transmembrane region" description="Helical" evidence="1">
    <location>
        <begin position="75"/>
        <end position="92"/>
    </location>
</feature>
<evidence type="ECO:0008006" key="4">
    <source>
        <dbReference type="Google" id="ProtNLM"/>
    </source>
</evidence>
<evidence type="ECO:0000313" key="3">
    <source>
        <dbReference type="Proteomes" id="UP000198287"/>
    </source>
</evidence>
<feature type="transmembrane region" description="Helical" evidence="1">
    <location>
        <begin position="136"/>
        <end position="157"/>
    </location>
</feature>
<reference evidence="2 3" key="1">
    <citation type="submission" date="2015-12" db="EMBL/GenBank/DDBJ databases">
        <title>The genome of Folsomia candida.</title>
        <authorList>
            <person name="Faddeeva A."/>
            <person name="Derks M.F."/>
            <person name="Anvar Y."/>
            <person name="Smit S."/>
            <person name="Van Straalen N."/>
            <person name="Roelofs D."/>
        </authorList>
    </citation>
    <scope>NUCLEOTIDE SEQUENCE [LARGE SCALE GENOMIC DNA]</scope>
    <source>
        <strain evidence="2 3">VU population</strain>
        <tissue evidence="2">Whole body</tissue>
    </source>
</reference>
<proteinExistence type="predicted"/>
<accession>A0A226DC07</accession>
<keyword evidence="3" id="KW-1185">Reference proteome</keyword>